<reference evidence="4" key="1">
    <citation type="submission" date="2023-01" db="EMBL/GenBank/DDBJ databases">
        <authorList>
            <person name="Van Ghelder C."/>
            <person name="Rancurel C."/>
        </authorList>
    </citation>
    <scope>NUCLEOTIDE SEQUENCE</scope>
    <source>
        <strain evidence="4">CNCM I-4278</strain>
    </source>
</reference>
<sequence length="1174" mass="127717">MTRSHACTANHTPWFAGIWQWSLLCLPLLTTAAAAASSMPYNPTRILQDGDHAYVFHPSSDDSAQFQLSVIDYSSNIAAANMPYTNLYSTLPFLDAKSQRPFNAILNGKGNITVYTGDCTLGASGAQVWSFVPESPGRDANGSWTRQDTTFARDSKHLLDMGPNYLSAGIAFSATVDSDVMSTSAYFFGGMCPFQGTKDTDWQSAANYSNLMITLDPSQSSAKSVTYQVDVSSSRGPPIAEAGFSLTPLIPSFSNRSDGAQIQQQSFALIGGHTSSAFINTSQIAIFSLPQQGWTFVPVAQPDTSRTDLSIRNEVDAIEPRSGHSAVLSPDGQSMVIFGGWIGDINTPADPPLAVLNVGDGYGGHGPWQWSVPIASGPGLPDGSGIYGHGAVMLPGSVMMIIGGYKIPTSTSHRRRAASANSQTLFFNLTSNAWISEYSPPPEIASSPPASTGPLSTMSQKAGLGAGLGIGMAAVLGLMGFYFWYTRKLRKQREVREKQLSELSRGAYRYSVGPIPSSTDGRDGQNMYHVNSNDSFFHPVPDHQQNSGWRRANSYEAERTGLLVEIPSPTRGLRRSLGHRPNQPMSRYDEKRMRGSGNIHPIDELDEEQEMETSSEQTPLTRQPEMQEIASHSRTLSEDTDPFTDHHHTGNDRSGPFHSVPTSPSQDVVYDLPHKSPKLNLVGAVDLPRCSGPSLDGRDSPTKSSYRTGSDLSERSARSMRSAMRSPTVLNIDVSADIPTESNARPNTANADAESFTTARSSFMALKSEGEALLGGNPERTRPTTSSTSDGSNGHLLHDIEDSTSRCGTTTTAATSRTEGLARAAFGRERRKSLMGTVKRALSRTTAPGNRTKSMTNATMHFESYKDDPEATDHSVRAAKHKSLPAPAPPRRAVSDASAWRSRRGKQDWEDDELDPTDPRARWRRNSGDDWGAPEDVAFAEQQRQRREWRERGNLLINLTDDDRLPTPDSPIHGRELGVPTNRERPCTPADEDDWDVEAAVERRVVQVMFTVPRSKLRVVNADVDRSSLLSLGRETSNDSVEIDQEHKDPPIISMDRSNLVSLAEETSNDNRDINEEAKDPPAISDSSSSNSSIGKSTYSTHGTPSRVKDLAGKFEQLSSPQRTPRASPRPSPSPSIKSMKIRGKNSSASLNNNNTPRKNSAHSMVAGAIEGNR</sequence>
<keyword evidence="2" id="KW-0472">Membrane</keyword>
<feature type="compositionally biased region" description="Low complexity" evidence="1">
    <location>
        <begin position="805"/>
        <end position="816"/>
    </location>
</feature>
<feature type="region of interest" description="Disordered" evidence="1">
    <location>
        <begin position="771"/>
        <end position="816"/>
    </location>
</feature>
<keyword evidence="5" id="KW-1185">Reference proteome</keyword>
<dbReference type="AlphaFoldDB" id="A0A9W4UN26"/>
<feature type="compositionally biased region" description="Low complexity" evidence="1">
    <location>
        <begin position="1085"/>
        <end position="1100"/>
    </location>
</feature>
<dbReference type="SUPFAM" id="SSF50965">
    <property type="entry name" value="Galactose oxidase, central domain"/>
    <property type="match status" value="1"/>
</dbReference>
<keyword evidence="2" id="KW-0812">Transmembrane</keyword>
<dbReference type="Proteomes" id="UP001152607">
    <property type="component" value="Unassembled WGS sequence"/>
</dbReference>
<evidence type="ECO:0000256" key="2">
    <source>
        <dbReference type="SAM" id="Phobius"/>
    </source>
</evidence>
<protein>
    <submittedName>
        <fullName evidence="4">Uncharacterized protein</fullName>
    </submittedName>
</protein>
<feature type="chain" id="PRO_5040854442" evidence="3">
    <location>
        <begin position="37"/>
        <end position="1174"/>
    </location>
</feature>
<evidence type="ECO:0000256" key="3">
    <source>
        <dbReference type="SAM" id="SignalP"/>
    </source>
</evidence>
<feature type="compositionally biased region" description="Polar residues" evidence="1">
    <location>
        <begin position="1145"/>
        <end position="1163"/>
    </location>
</feature>
<gene>
    <name evidence="4" type="ORF">PDIGIT_LOCUS11452</name>
</gene>
<feature type="transmembrane region" description="Helical" evidence="2">
    <location>
        <begin position="464"/>
        <end position="485"/>
    </location>
</feature>
<feature type="compositionally biased region" description="Basic and acidic residues" evidence="1">
    <location>
        <begin position="961"/>
        <end position="986"/>
    </location>
</feature>
<feature type="compositionally biased region" description="Basic and acidic residues" evidence="1">
    <location>
        <begin position="1069"/>
        <end position="1080"/>
    </location>
</feature>
<evidence type="ECO:0000313" key="4">
    <source>
        <dbReference type="EMBL" id="CAI6338324.1"/>
    </source>
</evidence>
<organism evidence="4 5">
    <name type="scientific">Periconia digitata</name>
    <dbReference type="NCBI Taxonomy" id="1303443"/>
    <lineage>
        <taxon>Eukaryota</taxon>
        <taxon>Fungi</taxon>
        <taxon>Dikarya</taxon>
        <taxon>Ascomycota</taxon>
        <taxon>Pezizomycotina</taxon>
        <taxon>Dothideomycetes</taxon>
        <taxon>Pleosporomycetidae</taxon>
        <taxon>Pleosporales</taxon>
        <taxon>Massarineae</taxon>
        <taxon>Periconiaceae</taxon>
        <taxon>Periconia</taxon>
    </lineage>
</organism>
<evidence type="ECO:0000256" key="1">
    <source>
        <dbReference type="SAM" id="MobiDB-lite"/>
    </source>
</evidence>
<feature type="region of interest" description="Disordered" evidence="1">
    <location>
        <begin position="1034"/>
        <end position="1174"/>
    </location>
</feature>
<keyword evidence="3" id="KW-0732">Signal</keyword>
<feature type="region of interest" description="Disordered" evidence="1">
    <location>
        <begin position="866"/>
        <end position="929"/>
    </location>
</feature>
<keyword evidence="2" id="KW-1133">Transmembrane helix</keyword>
<dbReference type="OrthoDB" id="205993at2759"/>
<dbReference type="Gene3D" id="2.120.10.80">
    <property type="entry name" value="Kelch-type beta propeller"/>
    <property type="match status" value="1"/>
</dbReference>
<comment type="caution">
    <text evidence="4">The sequence shown here is derived from an EMBL/GenBank/DDBJ whole genome shotgun (WGS) entry which is preliminary data.</text>
</comment>
<accession>A0A9W4UN26</accession>
<dbReference type="InterPro" id="IPR015915">
    <property type="entry name" value="Kelch-typ_b-propeller"/>
</dbReference>
<dbReference type="InterPro" id="IPR011043">
    <property type="entry name" value="Gal_Oxase/kelch_b-propeller"/>
</dbReference>
<feature type="region of interest" description="Disordered" evidence="1">
    <location>
        <begin position="960"/>
        <end position="991"/>
    </location>
</feature>
<feature type="compositionally biased region" description="Polar residues" evidence="1">
    <location>
        <begin position="740"/>
        <end position="754"/>
    </location>
</feature>
<feature type="region of interest" description="Disordered" evidence="1">
    <location>
        <begin position="561"/>
        <end position="672"/>
    </location>
</feature>
<feature type="compositionally biased region" description="Basic and acidic residues" evidence="1">
    <location>
        <begin position="866"/>
        <end position="876"/>
    </location>
</feature>
<evidence type="ECO:0000313" key="5">
    <source>
        <dbReference type="Proteomes" id="UP001152607"/>
    </source>
</evidence>
<feature type="signal peptide" evidence="3">
    <location>
        <begin position="1"/>
        <end position="36"/>
    </location>
</feature>
<feature type="compositionally biased region" description="Polar residues" evidence="1">
    <location>
        <begin position="702"/>
        <end position="711"/>
    </location>
</feature>
<feature type="compositionally biased region" description="Acidic residues" evidence="1">
    <location>
        <begin position="604"/>
        <end position="613"/>
    </location>
</feature>
<feature type="region of interest" description="Disordered" evidence="1">
    <location>
        <begin position="684"/>
        <end position="754"/>
    </location>
</feature>
<name>A0A9W4UN26_9PLEO</name>
<dbReference type="EMBL" id="CAOQHR010000008">
    <property type="protein sequence ID" value="CAI6338324.1"/>
    <property type="molecule type" value="Genomic_DNA"/>
</dbReference>
<proteinExistence type="predicted"/>